<evidence type="ECO:0000256" key="6">
    <source>
        <dbReference type="ARBA" id="ARBA00023306"/>
    </source>
</evidence>
<dbReference type="GO" id="GO:0000917">
    <property type="term" value="P:division septum assembly"/>
    <property type="evidence" value="ECO:0007669"/>
    <property type="project" value="UniProtKB-KW"/>
</dbReference>
<dbReference type="SUPFAM" id="SSF102829">
    <property type="entry name" value="Cell division protein ZapA-like"/>
    <property type="match status" value="1"/>
</dbReference>
<dbReference type="GO" id="GO:0043093">
    <property type="term" value="P:FtsZ-dependent cytokinesis"/>
    <property type="evidence" value="ECO:0007669"/>
    <property type="project" value="TreeGrafter"/>
</dbReference>
<sequence length="201" mass="23765">MNVITVKINGIEYNLKGDEQEEYLHKVAGYVDKKVKNILENNGKLSTSSAAILSAINIVDDMFKKQKEYERLYNDFEQMTKLQKSYEEQIQSLKKQLKHMEEYNAELQQKLKNDVNAQYLEQKDHHIEKLMKEMEVMQNTAQKYMKENTEIKSENKEMKFQLQSSKYKIIDLQHKLLENQISLAQEKKKNNPLLNSQQGTK</sequence>
<name>A0A0E3M8R3_CLOSL</name>
<dbReference type="RefSeq" id="WP_029162093.1">
    <property type="nucleotide sequence ID" value="NZ_CP009933.1"/>
</dbReference>
<dbReference type="AlphaFoldDB" id="A0A0E3M8R3"/>
<evidence type="ECO:0000256" key="9">
    <source>
        <dbReference type="ARBA" id="ARBA00033158"/>
    </source>
</evidence>
<dbReference type="InterPro" id="IPR053712">
    <property type="entry name" value="Bac_CellDiv_Activator"/>
</dbReference>
<evidence type="ECO:0000256" key="4">
    <source>
        <dbReference type="ARBA" id="ARBA00022618"/>
    </source>
</evidence>
<evidence type="ECO:0000256" key="5">
    <source>
        <dbReference type="ARBA" id="ARBA00023210"/>
    </source>
</evidence>
<dbReference type="GO" id="GO:0000921">
    <property type="term" value="P:septin ring assembly"/>
    <property type="evidence" value="ECO:0007669"/>
    <property type="project" value="TreeGrafter"/>
</dbReference>
<comment type="subcellular location">
    <subcellularLocation>
        <location evidence="1">Cytoplasm</location>
    </subcellularLocation>
</comment>
<dbReference type="GO" id="GO:0032153">
    <property type="term" value="C:cell division site"/>
    <property type="evidence" value="ECO:0007669"/>
    <property type="project" value="TreeGrafter"/>
</dbReference>
<keyword evidence="10" id="KW-0175">Coiled coil</keyword>
<dbReference type="Gene3D" id="6.10.250.790">
    <property type="match status" value="1"/>
</dbReference>
<dbReference type="InterPro" id="IPR036192">
    <property type="entry name" value="Cell_div_ZapA-like_sf"/>
</dbReference>
<dbReference type="PANTHER" id="PTHR34981">
    <property type="entry name" value="CELL DIVISION PROTEIN ZAPA"/>
    <property type="match status" value="1"/>
</dbReference>
<dbReference type="GO" id="GO:0030428">
    <property type="term" value="C:cell septum"/>
    <property type="evidence" value="ECO:0007669"/>
    <property type="project" value="TreeGrafter"/>
</dbReference>
<keyword evidence="3" id="KW-0963">Cytoplasm</keyword>
<dbReference type="STRING" id="1548.CSCA_4759"/>
<dbReference type="HOGENOM" id="CLU_116623_0_0_9"/>
<keyword evidence="5" id="KW-0717">Septation</keyword>
<keyword evidence="6" id="KW-0131">Cell cycle</keyword>
<evidence type="ECO:0000313" key="11">
    <source>
        <dbReference type="EMBL" id="AKA71884.1"/>
    </source>
</evidence>
<dbReference type="EMBL" id="CP009933">
    <property type="protein sequence ID" value="AKA71884.1"/>
    <property type="molecule type" value="Genomic_DNA"/>
</dbReference>
<comment type="subunit">
    <text evidence="8">Homodimer. Interacts with FtsZ.</text>
</comment>
<reference evidence="11 12" key="1">
    <citation type="journal article" date="2015" name="J. Biotechnol.">
        <title>Complete genome sequence of a malodorant-producing acetogen, Clostridium scatologenes ATCC 25775(T).</title>
        <authorList>
            <person name="Zhu Z."/>
            <person name="Guo T."/>
            <person name="Zheng H."/>
            <person name="Song T."/>
            <person name="Ouyang P."/>
            <person name="Xie J."/>
        </authorList>
    </citation>
    <scope>NUCLEOTIDE SEQUENCE [LARGE SCALE GENOMIC DNA]</scope>
    <source>
        <strain evidence="11 12">ATCC 25775</strain>
    </source>
</reference>
<accession>A0A0E3M8R3</accession>
<evidence type="ECO:0000256" key="7">
    <source>
        <dbReference type="ARBA" id="ARBA00024910"/>
    </source>
</evidence>
<dbReference type="Proteomes" id="UP000033115">
    <property type="component" value="Chromosome"/>
</dbReference>
<dbReference type="InterPro" id="IPR007838">
    <property type="entry name" value="Cell_div_ZapA-like"/>
</dbReference>
<keyword evidence="12" id="KW-1185">Reference proteome</keyword>
<evidence type="ECO:0000256" key="2">
    <source>
        <dbReference type="ARBA" id="ARBA00015195"/>
    </source>
</evidence>
<dbReference type="GO" id="GO:0005829">
    <property type="term" value="C:cytosol"/>
    <property type="evidence" value="ECO:0007669"/>
    <property type="project" value="TreeGrafter"/>
</dbReference>
<comment type="function">
    <text evidence="7">Activator of cell division through the inhibition of FtsZ GTPase activity, therefore promoting FtsZ assembly into bundles of protofilaments necessary for the formation of the division Z ring. It is recruited early at mid-cell but it is not essential for cell division.</text>
</comment>
<dbReference type="PANTHER" id="PTHR34981:SF1">
    <property type="entry name" value="CELL DIVISION PROTEIN ZAPA"/>
    <property type="match status" value="1"/>
</dbReference>
<evidence type="ECO:0000256" key="8">
    <source>
        <dbReference type="ARBA" id="ARBA00026068"/>
    </source>
</evidence>
<evidence type="ECO:0000256" key="10">
    <source>
        <dbReference type="SAM" id="Coils"/>
    </source>
</evidence>
<evidence type="ECO:0000313" key="12">
    <source>
        <dbReference type="Proteomes" id="UP000033115"/>
    </source>
</evidence>
<proteinExistence type="predicted"/>
<feature type="coiled-coil region" evidence="10">
    <location>
        <begin position="69"/>
        <end position="157"/>
    </location>
</feature>
<dbReference type="Pfam" id="PF05164">
    <property type="entry name" value="ZapA"/>
    <property type="match status" value="1"/>
</dbReference>
<evidence type="ECO:0000256" key="1">
    <source>
        <dbReference type="ARBA" id="ARBA00004496"/>
    </source>
</evidence>
<organism evidence="11 12">
    <name type="scientific">Clostridium scatologenes</name>
    <dbReference type="NCBI Taxonomy" id="1548"/>
    <lineage>
        <taxon>Bacteria</taxon>
        <taxon>Bacillati</taxon>
        <taxon>Bacillota</taxon>
        <taxon>Clostridia</taxon>
        <taxon>Eubacteriales</taxon>
        <taxon>Clostridiaceae</taxon>
        <taxon>Clostridium</taxon>
    </lineage>
</organism>
<gene>
    <name evidence="11" type="ORF">CSCA_4759</name>
</gene>
<evidence type="ECO:0000256" key="3">
    <source>
        <dbReference type="ARBA" id="ARBA00022490"/>
    </source>
</evidence>
<keyword evidence="4" id="KW-0132">Cell division</keyword>
<dbReference type="KEGG" id="csq:CSCA_4759"/>
<protein>
    <recommendedName>
        <fullName evidence="2">Cell division protein ZapA</fullName>
    </recommendedName>
    <alternativeName>
        <fullName evidence="9">Z ring-associated protein ZapA</fullName>
    </alternativeName>
</protein>